<feature type="transmembrane region" description="Helical" evidence="7">
    <location>
        <begin position="279"/>
        <end position="301"/>
    </location>
</feature>
<evidence type="ECO:0000256" key="4">
    <source>
        <dbReference type="ARBA" id="ARBA00022692"/>
    </source>
</evidence>
<feature type="transmembrane region" description="Helical" evidence="7">
    <location>
        <begin position="367"/>
        <end position="388"/>
    </location>
</feature>
<protein>
    <submittedName>
        <fullName evidence="8">Purine/pyrimidine permease</fullName>
    </submittedName>
</protein>
<proteinExistence type="inferred from homology"/>
<dbReference type="Proteomes" id="UP001649381">
    <property type="component" value="Unassembled WGS sequence"/>
</dbReference>
<reference evidence="8 9" key="1">
    <citation type="submission" date="2022-01" db="EMBL/GenBank/DDBJ databases">
        <title>Alkalihalobacillus sp. EGI L200015, a novel bacterium isolated from a salt lake sediment.</title>
        <authorList>
            <person name="Gao L."/>
            <person name="Fang B.-Z."/>
            <person name="Li W.-J."/>
        </authorList>
    </citation>
    <scope>NUCLEOTIDE SEQUENCE [LARGE SCALE GENOMIC DNA]</scope>
    <source>
        <strain evidence="8 9">KCTC 12718</strain>
    </source>
</reference>
<feature type="transmembrane region" description="Helical" evidence="7">
    <location>
        <begin position="214"/>
        <end position="235"/>
    </location>
</feature>
<keyword evidence="3" id="KW-0813">Transport</keyword>
<sequence>MNNLLSSVQWFILILAGSVVAPLTIGSAFGMSIEEISSFVQRTFFVIGIVSLLQVFFGHKKPIVEGPAVLWWGVFLLFAGLNPTMSGGTLDTLRSIEMGIFISGILFILMSLFNVIAQVKKIFTPIVTGTYFILLVAQISGPFMKGILGVGYVTDSVNGAVATLAVSTAIVTILFSRSKWTFFRSYSVLFGIAVGWILFSIFDLTKPISFQSEQWISFPEIWVWGTPIFDLGIVLTSVVVTLLLLINFVASIDVVGTVLGDKRAEEYNQSGIMMGLSQLFSSLFSTVGMVPLSYTAGFLLATQLKEKLPFILGSLLILVLSFFPTITMFFAAIPVPVGYASMLLAFSNMLVIGIRSYIEAGNHEQPLFIISLSLMIGIGVMFIPPSALAGVHPAIASVMNNGLIIGVMICIGLEQLLKDNKKAAS</sequence>
<feature type="transmembrane region" description="Helical" evidence="7">
    <location>
        <begin position="98"/>
        <end position="116"/>
    </location>
</feature>
<feature type="transmembrane region" description="Helical" evidence="7">
    <location>
        <begin position="339"/>
        <end position="358"/>
    </location>
</feature>
<name>A0ABS9GU42_9BACL</name>
<evidence type="ECO:0000256" key="3">
    <source>
        <dbReference type="ARBA" id="ARBA00022448"/>
    </source>
</evidence>
<feature type="transmembrane region" description="Helical" evidence="7">
    <location>
        <begin position="12"/>
        <end position="33"/>
    </location>
</feature>
<dbReference type="RefSeq" id="WP_236330927.1">
    <property type="nucleotide sequence ID" value="NZ_JAKIJS010000001.1"/>
</dbReference>
<keyword evidence="4 7" id="KW-0812">Transmembrane</keyword>
<dbReference type="Pfam" id="PF00860">
    <property type="entry name" value="Xan_ur_permease"/>
    <property type="match status" value="1"/>
</dbReference>
<feature type="transmembrane region" description="Helical" evidence="7">
    <location>
        <begin position="394"/>
        <end position="413"/>
    </location>
</feature>
<feature type="transmembrane region" description="Helical" evidence="7">
    <location>
        <begin position="182"/>
        <end position="202"/>
    </location>
</feature>
<organism evidence="8 9">
    <name type="scientific">Pseudalkalibacillus berkeleyi</name>
    <dbReference type="NCBI Taxonomy" id="1069813"/>
    <lineage>
        <taxon>Bacteria</taxon>
        <taxon>Bacillati</taxon>
        <taxon>Bacillota</taxon>
        <taxon>Bacilli</taxon>
        <taxon>Bacillales</taxon>
        <taxon>Fictibacillaceae</taxon>
        <taxon>Pseudalkalibacillus</taxon>
    </lineage>
</organism>
<feature type="transmembrane region" description="Helical" evidence="7">
    <location>
        <begin position="308"/>
        <end position="333"/>
    </location>
</feature>
<dbReference type="EMBL" id="JAKIJS010000001">
    <property type="protein sequence ID" value="MCF6136363.1"/>
    <property type="molecule type" value="Genomic_DNA"/>
</dbReference>
<evidence type="ECO:0000256" key="2">
    <source>
        <dbReference type="ARBA" id="ARBA00008821"/>
    </source>
</evidence>
<dbReference type="PANTHER" id="PTHR42810:SF1">
    <property type="entry name" value="PURINE PERMEASE YWDJ-RELATED"/>
    <property type="match status" value="1"/>
</dbReference>
<evidence type="ECO:0000313" key="8">
    <source>
        <dbReference type="EMBL" id="MCF6136363.1"/>
    </source>
</evidence>
<feature type="transmembrane region" description="Helical" evidence="7">
    <location>
        <begin position="156"/>
        <end position="175"/>
    </location>
</feature>
<dbReference type="PANTHER" id="PTHR42810">
    <property type="entry name" value="PURINE PERMEASE C1399.01C-RELATED"/>
    <property type="match status" value="1"/>
</dbReference>
<keyword evidence="5 7" id="KW-1133">Transmembrane helix</keyword>
<feature type="transmembrane region" description="Helical" evidence="7">
    <location>
        <begin position="39"/>
        <end position="57"/>
    </location>
</feature>
<feature type="transmembrane region" description="Helical" evidence="7">
    <location>
        <begin position="69"/>
        <end position="86"/>
    </location>
</feature>
<evidence type="ECO:0000256" key="5">
    <source>
        <dbReference type="ARBA" id="ARBA00022989"/>
    </source>
</evidence>
<accession>A0ABS9GU42</accession>
<evidence type="ECO:0000256" key="1">
    <source>
        <dbReference type="ARBA" id="ARBA00004141"/>
    </source>
</evidence>
<comment type="similarity">
    <text evidence="2">Belongs to the nucleobase:cation symporter-2 (NCS2) (TC 2.A.40) family.</text>
</comment>
<dbReference type="NCBIfam" id="NF037981">
    <property type="entry name" value="NCS2_1"/>
    <property type="match status" value="1"/>
</dbReference>
<dbReference type="InterPro" id="IPR006043">
    <property type="entry name" value="NCS2"/>
</dbReference>
<gene>
    <name evidence="8" type="ORF">L2716_01390</name>
</gene>
<evidence type="ECO:0000313" key="9">
    <source>
        <dbReference type="Proteomes" id="UP001649381"/>
    </source>
</evidence>
<evidence type="ECO:0000256" key="6">
    <source>
        <dbReference type="ARBA" id="ARBA00023136"/>
    </source>
</evidence>
<keyword evidence="9" id="KW-1185">Reference proteome</keyword>
<evidence type="ECO:0000256" key="7">
    <source>
        <dbReference type="SAM" id="Phobius"/>
    </source>
</evidence>
<keyword evidence="6 7" id="KW-0472">Membrane</keyword>
<comment type="subcellular location">
    <subcellularLocation>
        <location evidence="1">Membrane</location>
        <topology evidence="1">Multi-pass membrane protein</topology>
    </subcellularLocation>
</comment>
<comment type="caution">
    <text evidence="8">The sequence shown here is derived from an EMBL/GenBank/DDBJ whole genome shotgun (WGS) entry which is preliminary data.</text>
</comment>
<feature type="transmembrane region" description="Helical" evidence="7">
    <location>
        <begin position="123"/>
        <end position="144"/>
    </location>
</feature>